<dbReference type="Pfam" id="PF05057">
    <property type="entry name" value="DUF676"/>
    <property type="match status" value="1"/>
</dbReference>
<dbReference type="SUPFAM" id="SSF53474">
    <property type="entry name" value="alpha/beta-Hydrolases"/>
    <property type="match status" value="1"/>
</dbReference>
<evidence type="ECO:0000313" key="2">
    <source>
        <dbReference type="EMBL" id="GAA4695894.1"/>
    </source>
</evidence>
<dbReference type="Proteomes" id="UP001500621">
    <property type="component" value="Unassembled WGS sequence"/>
</dbReference>
<name>A0ABP8WUT1_9ACTN</name>
<dbReference type="InterPro" id="IPR029058">
    <property type="entry name" value="AB_hydrolase_fold"/>
</dbReference>
<sequence length="407" mass="42544">MTASPTGTATASHPAPGPTVLDALSLLSQVADELGVRSVRDTHLAVTDRVHGLLDRVTGGTSAVPGAVHRGIASAVYGGLGTGLRAASTGLDRLAATGVGPRLEDDPRGRFVSSAVNGLIGDKLLRERPQMAIPMAVRAGGRDVEPDAAGLRAAFPAATPRLVVLLHGLCENEAYWQLHRERTGTTYPEALEALGWTPVLLRVNTGLGLRENGVALTSLLQRVTEAWPVPVERVALVGHSMGGLVVRASGAVAAEPPPGAPASWTDWTSLVSDVVTLGTPHLGAPIAWGIGHGSRGLGLLPETAAFGRILDWRSAGVHDLVAGLTDDVPPLPHARYHLVCATLTAARRHPVGNLVGDLLVRPRSAYGTDRSGRRLFPDADVLHVGGTDHFGLLNHPRVHEALAQWLA</sequence>
<comment type="caution">
    <text evidence="2">The sequence shown here is derived from an EMBL/GenBank/DDBJ whole genome shotgun (WGS) entry which is preliminary data.</text>
</comment>
<dbReference type="InterPro" id="IPR007751">
    <property type="entry name" value="DUF676_lipase-like"/>
</dbReference>
<dbReference type="Gene3D" id="3.40.50.1820">
    <property type="entry name" value="alpha/beta hydrolase"/>
    <property type="match status" value="1"/>
</dbReference>
<organism evidence="2 3">
    <name type="scientific">Nocardioides nanhaiensis</name>
    <dbReference type="NCBI Taxonomy" id="1476871"/>
    <lineage>
        <taxon>Bacteria</taxon>
        <taxon>Bacillati</taxon>
        <taxon>Actinomycetota</taxon>
        <taxon>Actinomycetes</taxon>
        <taxon>Propionibacteriales</taxon>
        <taxon>Nocardioidaceae</taxon>
        <taxon>Nocardioides</taxon>
    </lineage>
</organism>
<accession>A0ABP8WUT1</accession>
<proteinExistence type="predicted"/>
<keyword evidence="3" id="KW-1185">Reference proteome</keyword>
<evidence type="ECO:0000259" key="1">
    <source>
        <dbReference type="Pfam" id="PF05057"/>
    </source>
</evidence>
<protein>
    <submittedName>
        <fullName evidence="2">Permease</fullName>
    </submittedName>
</protein>
<evidence type="ECO:0000313" key="3">
    <source>
        <dbReference type="Proteomes" id="UP001500621"/>
    </source>
</evidence>
<gene>
    <name evidence="2" type="ORF">GCM10023226_37870</name>
</gene>
<feature type="domain" description="DUF676" evidence="1">
    <location>
        <begin position="161"/>
        <end position="284"/>
    </location>
</feature>
<dbReference type="EMBL" id="BAABIM010000004">
    <property type="protein sequence ID" value="GAA4695894.1"/>
    <property type="molecule type" value="Genomic_DNA"/>
</dbReference>
<dbReference type="RefSeq" id="WP_345269269.1">
    <property type="nucleotide sequence ID" value="NZ_BAABIM010000004.1"/>
</dbReference>
<reference evidence="3" key="1">
    <citation type="journal article" date="2019" name="Int. J. Syst. Evol. Microbiol.">
        <title>The Global Catalogue of Microorganisms (GCM) 10K type strain sequencing project: providing services to taxonomists for standard genome sequencing and annotation.</title>
        <authorList>
            <consortium name="The Broad Institute Genomics Platform"/>
            <consortium name="The Broad Institute Genome Sequencing Center for Infectious Disease"/>
            <person name="Wu L."/>
            <person name="Ma J."/>
        </authorList>
    </citation>
    <scope>NUCLEOTIDE SEQUENCE [LARGE SCALE GENOMIC DNA]</scope>
    <source>
        <strain evidence="3">JCM 18127</strain>
    </source>
</reference>